<keyword evidence="5 10" id="KW-0067">ATP-binding</keyword>
<evidence type="ECO:0000256" key="3">
    <source>
        <dbReference type="ARBA" id="ARBA00022598"/>
    </source>
</evidence>
<proteinExistence type="inferred from homology"/>
<dbReference type="GO" id="GO:0004819">
    <property type="term" value="F:glutamine-tRNA ligase activity"/>
    <property type="evidence" value="ECO:0007669"/>
    <property type="project" value="UniProtKB-UniRule"/>
</dbReference>
<keyword evidence="2" id="KW-0963">Cytoplasm</keyword>
<evidence type="ECO:0000256" key="9">
    <source>
        <dbReference type="NCBIfam" id="TIGR00440"/>
    </source>
</evidence>
<dbReference type="InterPro" id="IPR004514">
    <property type="entry name" value="Gln-tRNA-synth"/>
</dbReference>
<evidence type="ECO:0000256" key="6">
    <source>
        <dbReference type="ARBA" id="ARBA00022917"/>
    </source>
</evidence>
<evidence type="ECO:0000256" key="4">
    <source>
        <dbReference type="ARBA" id="ARBA00022741"/>
    </source>
</evidence>
<dbReference type="InterPro" id="IPR011035">
    <property type="entry name" value="Ribosomal_bL25/Gln-tRNA_synth"/>
</dbReference>
<feature type="domain" description="Glutamyl/glutaminyl-tRNA synthetase class Ib catalytic" evidence="11">
    <location>
        <begin position="23"/>
        <end position="326"/>
    </location>
</feature>
<dbReference type="InterPro" id="IPR000924">
    <property type="entry name" value="Glu/Gln-tRNA-synth"/>
</dbReference>
<evidence type="ECO:0000259" key="13">
    <source>
        <dbReference type="Pfam" id="PF20974"/>
    </source>
</evidence>
<dbReference type="PRINTS" id="PR00987">
    <property type="entry name" value="TRNASYNTHGLU"/>
</dbReference>
<evidence type="ECO:0000313" key="15">
    <source>
        <dbReference type="Proteomes" id="UP000769022"/>
    </source>
</evidence>
<dbReference type="InterPro" id="IPR001412">
    <property type="entry name" value="aa-tRNA-synth_I_CS"/>
</dbReference>
<evidence type="ECO:0000256" key="8">
    <source>
        <dbReference type="ARBA" id="ARBA00048270"/>
    </source>
</evidence>
<dbReference type="SUPFAM" id="SSF52374">
    <property type="entry name" value="Nucleotidylyl transferase"/>
    <property type="match status" value="1"/>
</dbReference>
<dbReference type="EMBL" id="CP097206">
    <property type="protein sequence ID" value="UQV27018.1"/>
    <property type="molecule type" value="Genomic_DNA"/>
</dbReference>
<accession>A0AAX3B8L9</accession>
<dbReference type="InterPro" id="IPR050132">
    <property type="entry name" value="Gln/Glu-tRNA_Ligase"/>
</dbReference>
<protein>
    <recommendedName>
        <fullName evidence="1 9">Glutamine--tRNA ligase</fullName>
        <ecNumber evidence="1 9">6.1.1.18</ecNumber>
    </recommendedName>
</protein>
<organism evidence="14 15">
    <name type="scientific">Candidatus Phytoplasma asiaticum</name>
    <dbReference type="NCBI Taxonomy" id="2763338"/>
    <lineage>
        <taxon>Bacteria</taxon>
        <taxon>Bacillati</taxon>
        <taxon>Mycoplasmatota</taxon>
        <taxon>Mollicutes</taxon>
        <taxon>Acholeplasmatales</taxon>
        <taxon>Acholeplasmataceae</taxon>
        <taxon>Candidatus Phytoplasma</taxon>
        <taxon>16SrII (Peanut WB group)</taxon>
    </lineage>
</organism>
<gene>
    <name evidence="14" type="primary">glnS</name>
    <name evidence="14" type="ORF">H7686_0001465</name>
</gene>
<keyword evidence="3 10" id="KW-0436">Ligase</keyword>
<dbReference type="InterPro" id="IPR020056">
    <property type="entry name" value="Rbsml_bL25/Gln-tRNA_synth_N"/>
</dbReference>
<dbReference type="GO" id="GO:0006425">
    <property type="term" value="P:glutaminyl-tRNA aminoacylation"/>
    <property type="evidence" value="ECO:0007669"/>
    <property type="project" value="UniProtKB-UniRule"/>
</dbReference>
<dbReference type="Pfam" id="PF20974">
    <property type="entry name" value="tRNA-synt_1c_C2"/>
    <property type="match status" value="1"/>
</dbReference>
<evidence type="ECO:0000256" key="1">
    <source>
        <dbReference type="ARBA" id="ARBA00012836"/>
    </source>
</evidence>
<keyword evidence="7 10" id="KW-0030">Aminoacyl-tRNA synthetase</keyword>
<dbReference type="InterPro" id="IPR020059">
    <property type="entry name" value="Glu/Gln-tRNA-synth_Ib_codon-bd"/>
</dbReference>
<evidence type="ECO:0000259" key="12">
    <source>
        <dbReference type="Pfam" id="PF03950"/>
    </source>
</evidence>
<name>A0AAX3B8L9_9MOLU</name>
<dbReference type="NCBIfam" id="TIGR00440">
    <property type="entry name" value="glnS"/>
    <property type="match status" value="1"/>
</dbReference>
<dbReference type="AlphaFoldDB" id="A0AAX3B8L9"/>
<dbReference type="GO" id="GO:0005829">
    <property type="term" value="C:cytosol"/>
    <property type="evidence" value="ECO:0007669"/>
    <property type="project" value="TreeGrafter"/>
</dbReference>
<dbReference type="SUPFAM" id="SSF50715">
    <property type="entry name" value="Ribosomal protein L25-like"/>
    <property type="match status" value="1"/>
</dbReference>
<dbReference type="EC" id="6.1.1.18" evidence="1 9"/>
<dbReference type="FunFam" id="3.40.50.620:FF:000037">
    <property type="entry name" value="Glutamine--tRNA ligase cytoplasmic"/>
    <property type="match status" value="1"/>
</dbReference>
<dbReference type="InterPro" id="IPR014729">
    <property type="entry name" value="Rossmann-like_a/b/a_fold"/>
</dbReference>
<evidence type="ECO:0000313" key="14">
    <source>
        <dbReference type="EMBL" id="UQV27018.1"/>
    </source>
</evidence>
<dbReference type="GO" id="GO:0005524">
    <property type="term" value="F:ATP binding"/>
    <property type="evidence" value="ECO:0007669"/>
    <property type="project" value="UniProtKB-KW"/>
</dbReference>
<keyword evidence="15" id="KW-1185">Reference proteome</keyword>
<dbReference type="KEGG" id="pphy:H7686_0001465"/>
<dbReference type="PROSITE" id="PS00178">
    <property type="entry name" value="AA_TRNA_LIGASE_I"/>
    <property type="match status" value="1"/>
</dbReference>
<dbReference type="InterPro" id="IPR049437">
    <property type="entry name" value="tRNA-synt_1c_C2"/>
</dbReference>
<sequence>MIISNFIKTIMEQDLKQNKISEIITRFPPEPNGFLHLGHARAIIINFELAKYFQGKTYLRYDDTNPIREKAVYIENIEKDVNWLGYKPDKIFFTSDYFEIIYQKAILLIKKNKAFVDDLNAEELKQTRELQQCSPFRERTISENLELFHQMAQGKFKIGQKVLRAKIDMSNPNFNLRDPVLYRILNAKTLKQKHHYIYPTYDFAHPLADAIEKITHSLCSLEFEDHRPLYDWIIKETEMINIPKQIEFGRLNIVGTCLSKRILKSLVDYNLVRGWDDPRMPTLIGLRNRGFTPSAIKNFILEAGLSKINSNIDKSMLDACLRSDLQLKTKTIIAIIKPLKITITNYPENKIESREISYYKNSEKTKRKVFFSRQIYIERSDFQINKPNQDFKRLFLYGEVRLLYFYFIKAYKIITNNFGEITEILATYDPMTKSGSGFNQRKPNGTIHFLTIEQSSEATFNFYYDLLLKDNNQENHQKSKEIKYLFNFNSWEQYKGFIESNLDCKNNLEKFQFIRHGFFNLEYRKNQIRNFNEIVALKNNKKY</sequence>
<evidence type="ECO:0000256" key="7">
    <source>
        <dbReference type="ARBA" id="ARBA00023146"/>
    </source>
</evidence>
<reference evidence="14 15" key="1">
    <citation type="submission" date="2022-05" db="EMBL/GenBank/DDBJ databases">
        <title>'Parthenium hysterophorus' phyllody phytoplasma strain PR34.</title>
        <authorList>
            <person name="Kirdat K."/>
            <person name="Tiwarekar B."/>
            <person name="Yadav A."/>
        </authorList>
    </citation>
    <scope>NUCLEOTIDE SEQUENCE [LARGE SCALE GENOMIC DNA]</scope>
    <source>
        <strain evidence="14 15">PR34</strain>
    </source>
</reference>
<keyword evidence="4 10" id="KW-0547">Nucleotide-binding</keyword>
<evidence type="ECO:0000256" key="2">
    <source>
        <dbReference type="ARBA" id="ARBA00022490"/>
    </source>
</evidence>
<dbReference type="InterPro" id="IPR020058">
    <property type="entry name" value="Glu/Gln-tRNA-synth_Ib_cat-dom"/>
</dbReference>
<evidence type="ECO:0000259" key="11">
    <source>
        <dbReference type="Pfam" id="PF00749"/>
    </source>
</evidence>
<dbReference type="PANTHER" id="PTHR43097">
    <property type="entry name" value="GLUTAMINE-TRNA LIGASE"/>
    <property type="match status" value="1"/>
</dbReference>
<keyword evidence="6 10" id="KW-0648">Protein biosynthesis</keyword>
<dbReference type="Proteomes" id="UP000769022">
    <property type="component" value="Chromosome"/>
</dbReference>
<comment type="catalytic activity">
    <reaction evidence="8">
        <text>tRNA(Gln) + L-glutamine + ATP = L-glutaminyl-tRNA(Gln) + AMP + diphosphate</text>
        <dbReference type="Rhea" id="RHEA:20121"/>
        <dbReference type="Rhea" id="RHEA-COMP:9662"/>
        <dbReference type="Rhea" id="RHEA-COMP:9681"/>
        <dbReference type="ChEBI" id="CHEBI:30616"/>
        <dbReference type="ChEBI" id="CHEBI:33019"/>
        <dbReference type="ChEBI" id="CHEBI:58359"/>
        <dbReference type="ChEBI" id="CHEBI:78442"/>
        <dbReference type="ChEBI" id="CHEBI:78521"/>
        <dbReference type="ChEBI" id="CHEBI:456215"/>
        <dbReference type="EC" id="6.1.1.18"/>
    </reaction>
</comment>
<dbReference type="Pfam" id="PF03950">
    <property type="entry name" value="tRNA-synt_1c_C"/>
    <property type="match status" value="1"/>
</dbReference>
<feature type="domain" description="tRNA synthetases class I (E and Q) anti-codon binding" evidence="13">
    <location>
        <begin position="446"/>
        <end position="521"/>
    </location>
</feature>
<dbReference type="Pfam" id="PF00749">
    <property type="entry name" value="tRNA-synt_1c"/>
    <property type="match status" value="1"/>
</dbReference>
<dbReference type="PANTHER" id="PTHR43097:SF5">
    <property type="entry name" value="GLUTAMATE--TRNA LIGASE"/>
    <property type="match status" value="1"/>
</dbReference>
<feature type="domain" description="Glutamyl/glutaminyl-tRNA synthetase class Ib anti-codon binding" evidence="12">
    <location>
        <begin position="333"/>
        <end position="429"/>
    </location>
</feature>
<dbReference type="RefSeq" id="WP_193621949.1">
    <property type="nucleotide sequence ID" value="NZ_JACRYS020000010.1"/>
</dbReference>
<evidence type="ECO:0000256" key="5">
    <source>
        <dbReference type="ARBA" id="ARBA00022840"/>
    </source>
</evidence>
<dbReference type="Gene3D" id="3.40.50.620">
    <property type="entry name" value="HUPs"/>
    <property type="match status" value="1"/>
</dbReference>
<dbReference type="Gene3D" id="2.40.240.10">
    <property type="entry name" value="Ribosomal Protein L25, Chain P"/>
    <property type="match status" value="2"/>
</dbReference>
<evidence type="ECO:0000256" key="10">
    <source>
        <dbReference type="RuleBase" id="RU363037"/>
    </source>
</evidence>
<comment type="similarity">
    <text evidence="10">Belongs to the class-I aminoacyl-tRNA synthetase family.</text>
</comment>